<sequence length="45" mass="5494">MCQRTRWNGVTRALIRRARLSADTVEKIQCLRYWVKKGLIRTMWQ</sequence>
<dbReference type="Proteomes" id="UP000693942">
    <property type="component" value="Unassembled WGS sequence"/>
</dbReference>
<name>A0A8J5P471_FUSOX</name>
<proteinExistence type="predicted"/>
<evidence type="ECO:0000313" key="1">
    <source>
        <dbReference type="EMBL" id="KAG7418598.1"/>
    </source>
</evidence>
<reference evidence="1" key="1">
    <citation type="submission" date="2021-04" db="EMBL/GenBank/DDBJ databases">
        <title>First draft genome resource for Brassicaceae pathogens Fusarium oxysporum f. sp. raphani and Fusarium oxysporum f. sp. rapae.</title>
        <authorList>
            <person name="Asai S."/>
        </authorList>
    </citation>
    <scope>NUCLEOTIDE SEQUENCE</scope>
    <source>
        <strain evidence="1">Tf1262</strain>
    </source>
</reference>
<gene>
    <name evidence="1" type="ORF">Forpi1262_v016574</name>
</gene>
<comment type="caution">
    <text evidence="1">The sequence shown here is derived from an EMBL/GenBank/DDBJ whole genome shotgun (WGS) entry which is preliminary data.</text>
</comment>
<evidence type="ECO:0000313" key="2">
    <source>
        <dbReference type="Proteomes" id="UP000693942"/>
    </source>
</evidence>
<evidence type="ECO:0008006" key="3">
    <source>
        <dbReference type="Google" id="ProtNLM"/>
    </source>
</evidence>
<protein>
    <recommendedName>
        <fullName evidence="3">HAT C-terminal dimerisation domain-containing protein</fullName>
    </recommendedName>
</protein>
<accession>A0A8J5P471</accession>
<dbReference type="EMBL" id="JAELUR010000019">
    <property type="protein sequence ID" value="KAG7418598.1"/>
    <property type="molecule type" value="Genomic_DNA"/>
</dbReference>
<organism evidence="1 2">
    <name type="scientific">Fusarium oxysporum f. sp. raphani</name>
    <dbReference type="NCBI Taxonomy" id="96318"/>
    <lineage>
        <taxon>Eukaryota</taxon>
        <taxon>Fungi</taxon>
        <taxon>Dikarya</taxon>
        <taxon>Ascomycota</taxon>
        <taxon>Pezizomycotina</taxon>
        <taxon>Sordariomycetes</taxon>
        <taxon>Hypocreomycetidae</taxon>
        <taxon>Hypocreales</taxon>
        <taxon>Nectriaceae</taxon>
        <taxon>Fusarium</taxon>
        <taxon>Fusarium oxysporum species complex</taxon>
    </lineage>
</organism>
<dbReference type="AlphaFoldDB" id="A0A8J5P471"/>